<dbReference type="GeneID" id="30172259"/>
<feature type="signal peptide" evidence="1">
    <location>
        <begin position="1"/>
        <end position="22"/>
    </location>
</feature>
<protein>
    <submittedName>
        <fullName evidence="2">Uncharacterized protein</fullName>
    </submittedName>
</protein>
<reference evidence="3" key="4">
    <citation type="submission" date="2024-02" db="EMBL/GenBank/DDBJ databases">
        <title>Comparative genomics of Cryptococcus and Kwoniella reveals pathogenesis evolution and contrasting modes of karyotype evolution via chromosome fusion or intercentromeric recombination.</title>
        <authorList>
            <person name="Coelho M.A."/>
            <person name="David-Palma M."/>
            <person name="Shea T."/>
            <person name="Bowers K."/>
            <person name="McGinley-Smith S."/>
            <person name="Mohammad A.W."/>
            <person name="Gnirke A."/>
            <person name="Yurkov A.M."/>
            <person name="Nowrousian M."/>
            <person name="Sun S."/>
            <person name="Cuomo C.A."/>
            <person name="Heitman J."/>
        </authorList>
    </citation>
    <scope>NUCLEOTIDE SEQUENCE</scope>
    <source>
        <strain evidence="3">CBS 10737</strain>
    </source>
</reference>
<reference evidence="2" key="1">
    <citation type="submission" date="2013-07" db="EMBL/GenBank/DDBJ databases">
        <title>The Genome Sequence of Cryptococcus pinus CBS10737.</title>
        <authorList>
            <consortium name="The Broad Institute Genome Sequencing Platform"/>
            <person name="Cuomo C."/>
            <person name="Litvintseva A."/>
            <person name="Chen Y."/>
            <person name="Heitman J."/>
            <person name="Sun S."/>
            <person name="Springer D."/>
            <person name="Dromer F."/>
            <person name="Young S.K."/>
            <person name="Zeng Q."/>
            <person name="Gargeya S."/>
            <person name="Fitzgerald M."/>
            <person name="Abouelleil A."/>
            <person name="Alvarado L."/>
            <person name="Berlin A.M."/>
            <person name="Chapman S.B."/>
            <person name="Dewar J."/>
            <person name="Goldberg J."/>
            <person name="Griggs A."/>
            <person name="Gujja S."/>
            <person name="Hansen M."/>
            <person name="Howarth C."/>
            <person name="Imamovic A."/>
            <person name="Larimer J."/>
            <person name="McCowan C."/>
            <person name="Murphy C."/>
            <person name="Pearson M."/>
            <person name="Priest M."/>
            <person name="Roberts A."/>
            <person name="Saif S."/>
            <person name="Shea T."/>
            <person name="Sykes S."/>
            <person name="Wortman J."/>
            <person name="Nusbaum C."/>
            <person name="Birren B."/>
        </authorList>
    </citation>
    <scope>NUCLEOTIDE SEQUENCE [LARGE SCALE GENOMIC DNA]</scope>
    <source>
        <strain evidence="2">CBS 10737</strain>
    </source>
</reference>
<reference evidence="3" key="2">
    <citation type="submission" date="2013-07" db="EMBL/GenBank/DDBJ databases">
        <authorList>
            <consortium name="The Broad Institute Genome Sequencing Platform"/>
            <person name="Cuomo C."/>
            <person name="Litvintseva A."/>
            <person name="Chen Y."/>
            <person name="Heitman J."/>
            <person name="Sun S."/>
            <person name="Springer D."/>
            <person name="Dromer F."/>
            <person name="Young S.K."/>
            <person name="Zeng Q."/>
            <person name="Gargeya S."/>
            <person name="Fitzgerald M."/>
            <person name="Abouelleil A."/>
            <person name="Alvarado L."/>
            <person name="Berlin A.M."/>
            <person name="Chapman S.B."/>
            <person name="Dewar J."/>
            <person name="Goldberg J."/>
            <person name="Griggs A."/>
            <person name="Gujja S."/>
            <person name="Hansen M."/>
            <person name="Howarth C."/>
            <person name="Imamovic A."/>
            <person name="Larimer J."/>
            <person name="McCowan C."/>
            <person name="Murphy C."/>
            <person name="Pearson M."/>
            <person name="Priest M."/>
            <person name="Roberts A."/>
            <person name="Saif S."/>
            <person name="Shea T."/>
            <person name="Sykes S."/>
            <person name="Wortman J."/>
            <person name="Nusbaum C."/>
            <person name="Birren B."/>
        </authorList>
    </citation>
    <scope>NUCLEOTIDE SEQUENCE</scope>
    <source>
        <strain evidence="3">CBS 10737</strain>
    </source>
</reference>
<dbReference type="AlphaFoldDB" id="A0A1B9I4W5"/>
<dbReference type="KEGG" id="kpin:30172259"/>
<reference evidence="2" key="3">
    <citation type="submission" date="2016-07" db="EMBL/GenBank/DDBJ databases">
        <title>Evolution of pathogenesis and genome organization in the Tremellales.</title>
        <authorList>
            <person name="Cuomo C."/>
            <person name="Litvintseva A."/>
            <person name="Heitman J."/>
            <person name="Chen Y."/>
            <person name="Sun S."/>
            <person name="Springer D."/>
            <person name="Dromer F."/>
            <person name="Young S."/>
            <person name="Zeng Q."/>
            <person name="Chapman S."/>
            <person name="Gujja S."/>
            <person name="Saif S."/>
            <person name="Birren B."/>
        </authorList>
    </citation>
    <scope>NUCLEOTIDE SEQUENCE</scope>
    <source>
        <strain evidence="2">CBS 10737</strain>
    </source>
</reference>
<proteinExistence type="predicted"/>
<evidence type="ECO:0000313" key="3">
    <source>
        <dbReference type="EMBL" id="WWC71248.1"/>
    </source>
</evidence>
<evidence type="ECO:0000313" key="4">
    <source>
        <dbReference type="Proteomes" id="UP000094020"/>
    </source>
</evidence>
<keyword evidence="4" id="KW-1185">Reference proteome</keyword>
<dbReference type="EMBL" id="CP144525">
    <property type="protein sequence ID" value="WWC71248.1"/>
    <property type="molecule type" value="Genomic_DNA"/>
</dbReference>
<sequence>MKFTNLVTVLPFLGMHLLSAKALDISSTTISIGENNKLEWETPAGSGNWHNQTGGTMIWRTGQFAFKFTPSKDGKELFTIKCYGSGVDEEPHQIFNFDLRNEHPYIEGYSDKARIWCPVEEGKAANLPVPSDIDSDKNKP</sequence>
<evidence type="ECO:0000256" key="1">
    <source>
        <dbReference type="SAM" id="SignalP"/>
    </source>
</evidence>
<gene>
    <name evidence="2" type="ORF">I206_03890</name>
    <name evidence="3" type="ORF">I206_105201</name>
</gene>
<organism evidence="2">
    <name type="scientific">Kwoniella pini CBS 10737</name>
    <dbReference type="NCBI Taxonomy" id="1296096"/>
    <lineage>
        <taxon>Eukaryota</taxon>
        <taxon>Fungi</taxon>
        <taxon>Dikarya</taxon>
        <taxon>Basidiomycota</taxon>
        <taxon>Agaricomycotina</taxon>
        <taxon>Tremellomycetes</taxon>
        <taxon>Tremellales</taxon>
        <taxon>Cryptococcaceae</taxon>
        <taxon>Kwoniella</taxon>
    </lineage>
</organism>
<accession>A0A1B9I4W5</accession>
<evidence type="ECO:0000313" key="2">
    <source>
        <dbReference type="EMBL" id="OCF50565.1"/>
    </source>
</evidence>
<name>A0A1B9I4W5_9TREE</name>
<feature type="chain" id="PRO_5008628334" evidence="1">
    <location>
        <begin position="23"/>
        <end position="140"/>
    </location>
</feature>
<dbReference type="EMBL" id="KI894010">
    <property type="protein sequence ID" value="OCF50565.1"/>
    <property type="molecule type" value="Genomic_DNA"/>
</dbReference>
<dbReference type="Proteomes" id="UP000094020">
    <property type="component" value="Chromosome 7"/>
</dbReference>
<keyword evidence="1" id="KW-0732">Signal</keyword>
<dbReference type="RefSeq" id="XP_019011784.1">
    <property type="nucleotide sequence ID" value="XM_019155630.1"/>
</dbReference>